<dbReference type="GO" id="GO:0032502">
    <property type="term" value="P:developmental process"/>
    <property type="evidence" value="ECO:0007669"/>
    <property type="project" value="TreeGrafter"/>
</dbReference>
<gene>
    <name evidence="7" type="primary">NCL1_22058</name>
    <name evidence="7" type="ORF">TNCT_416131</name>
</gene>
<sequence>MSFCKSMAPHLFSAASTNPSGPVDSSFSHYYAYGPGGEAYVLWPAYTPDSSDVGSPLSINSLDNTSSVLVQPAEVNRAQPNSRSQVQRNGNRLVQQNVFDGTGVVQQNTGKGNREVQRRVTMNKKERRRTFSLNTAFAELRDCIPNVPPDTKLSKIKTLKMATNYIVHLMDILSEKKSPEQFQDFGKINDIGVGRKRPAEVVIVFF</sequence>
<keyword evidence="3" id="KW-0238">DNA-binding</keyword>
<dbReference type="EMBL" id="BMAO01035495">
    <property type="protein sequence ID" value="GFR04067.1"/>
    <property type="molecule type" value="Genomic_DNA"/>
</dbReference>
<evidence type="ECO:0000313" key="8">
    <source>
        <dbReference type="Proteomes" id="UP000887116"/>
    </source>
</evidence>
<evidence type="ECO:0000313" key="7">
    <source>
        <dbReference type="EMBL" id="GFR04067.1"/>
    </source>
</evidence>
<dbReference type="Pfam" id="PF00010">
    <property type="entry name" value="HLH"/>
    <property type="match status" value="1"/>
</dbReference>
<dbReference type="SMART" id="SM00353">
    <property type="entry name" value="HLH"/>
    <property type="match status" value="1"/>
</dbReference>
<dbReference type="PANTHER" id="PTHR23349">
    <property type="entry name" value="BASIC HELIX-LOOP-HELIX TRANSCRIPTION FACTOR, TWIST"/>
    <property type="match status" value="1"/>
</dbReference>
<evidence type="ECO:0000256" key="1">
    <source>
        <dbReference type="ARBA" id="ARBA00004123"/>
    </source>
</evidence>
<keyword evidence="8" id="KW-1185">Reference proteome</keyword>
<proteinExistence type="predicted"/>
<keyword evidence="2" id="KW-0805">Transcription regulation</keyword>
<dbReference type="GO" id="GO:0046983">
    <property type="term" value="F:protein dimerization activity"/>
    <property type="evidence" value="ECO:0007669"/>
    <property type="project" value="InterPro"/>
</dbReference>
<evidence type="ECO:0000256" key="4">
    <source>
        <dbReference type="ARBA" id="ARBA00023163"/>
    </source>
</evidence>
<evidence type="ECO:0000259" key="6">
    <source>
        <dbReference type="PROSITE" id="PS50888"/>
    </source>
</evidence>
<dbReference type="PANTHER" id="PTHR23349:SF68">
    <property type="entry name" value="FI14601P"/>
    <property type="match status" value="1"/>
</dbReference>
<dbReference type="AlphaFoldDB" id="A0A8X6GGT6"/>
<dbReference type="InterPro" id="IPR050283">
    <property type="entry name" value="E-box_TF_Regulators"/>
</dbReference>
<dbReference type="GO" id="GO:0000977">
    <property type="term" value="F:RNA polymerase II transcription regulatory region sequence-specific DNA binding"/>
    <property type="evidence" value="ECO:0007669"/>
    <property type="project" value="TreeGrafter"/>
</dbReference>
<organism evidence="7 8">
    <name type="scientific">Trichonephila clavata</name>
    <name type="common">Joro spider</name>
    <name type="synonym">Nephila clavata</name>
    <dbReference type="NCBI Taxonomy" id="2740835"/>
    <lineage>
        <taxon>Eukaryota</taxon>
        <taxon>Metazoa</taxon>
        <taxon>Ecdysozoa</taxon>
        <taxon>Arthropoda</taxon>
        <taxon>Chelicerata</taxon>
        <taxon>Arachnida</taxon>
        <taxon>Araneae</taxon>
        <taxon>Araneomorphae</taxon>
        <taxon>Entelegynae</taxon>
        <taxon>Araneoidea</taxon>
        <taxon>Nephilidae</taxon>
        <taxon>Trichonephila</taxon>
    </lineage>
</organism>
<accession>A0A8X6GGT6</accession>
<dbReference type="Gene3D" id="4.10.280.10">
    <property type="entry name" value="Helix-loop-helix DNA-binding domain"/>
    <property type="match status" value="1"/>
</dbReference>
<reference evidence="7" key="1">
    <citation type="submission" date="2020-07" db="EMBL/GenBank/DDBJ databases">
        <title>Multicomponent nature underlies the extraordinary mechanical properties of spider dragline silk.</title>
        <authorList>
            <person name="Kono N."/>
            <person name="Nakamura H."/>
            <person name="Mori M."/>
            <person name="Yoshida Y."/>
            <person name="Ohtoshi R."/>
            <person name="Malay A.D."/>
            <person name="Moran D.A.P."/>
            <person name="Tomita M."/>
            <person name="Numata K."/>
            <person name="Arakawa K."/>
        </authorList>
    </citation>
    <scope>NUCLEOTIDE SEQUENCE</scope>
</reference>
<name>A0A8X6GGT6_TRICU</name>
<dbReference type="OrthoDB" id="10055449at2759"/>
<feature type="domain" description="BHLH" evidence="6">
    <location>
        <begin position="117"/>
        <end position="169"/>
    </location>
</feature>
<keyword evidence="4" id="KW-0804">Transcription</keyword>
<comment type="subcellular location">
    <subcellularLocation>
        <location evidence="1">Nucleus</location>
    </subcellularLocation>
</comment>
<keyword evidence="5" id="KW-0539">Nucleus</keyword>
<protein>
    <submittedName>
        <fullName evidence="7">Hand2</fullName>
    </submittedName>
</protein>
<dbReference type="CDD" id="cd11466">
    <property type="entry name" value="bHLH_TS_HAND"/>
    <property type="match status" value="1"/>
</dbReference>
<dbReference type="FunFam" id="4.10.280.10:FF:000010">
    <property type="entry name" value="Scleraxis bHLH transcription factor"/>
    <property type="match status" value="1"/>
</dbReference>
<dbReference type="GO" id="GO:0000981">
    <property type="term" value="F:DNA-binding transcription factor activity, RNA polymerase II-specific"/>
    <property type="evidence" value="ECO:0007669"/>
    <property type="project" value="TreeGrafter"/>
</dbReference>
<dbReference type="InterPro" id="IPR036638">
    <property type="entry name" value="HLH_DNA-bd_sf"/>
</dbReference>
<evidence type="ECO:0000256" key="5">
    <source>
        <dbReference type="ARBA" id="ARBA00023242"/>
    </source>
</evidence>
<dbReference type="InterPro" id="IPR011598">
    <property type="entry name" value="bHLH_dom"/>
</dbReference>
<dbReference type="GO" id="GO:0005634">
    <property type="term" value="C:nucleus"/>
    <property type="evidence" value="ECO:0007669"/>
    <property type="project" value="UniProtKB-SubCell"/>
</dbReference>
<evidence type="ECO:0000256" key="3">
    <source>
        <dbReference type="ARBA" id="ARBA00023125"/>
    </source>
</evidence>
<dbReference type="Proteomes" id="UP000887116">
    <property type="component" value="Unassembled WGS sequence"/>
</dbReference>
<dbReference type="PROSITE" id="PS50888">
    <property type="entry name" value="BHLH"/>
    <property type="match status" value="1"/>
</dbReference>
<evidence type="ECO:0000256" key="2">
    <source>
        <dbReference type="ARBA" id="ARBA00023015"/>
    </source>
</evidence>
<dbReference type="SUPFAM" id="SSF47459">
    <property type="entry name" value="HLH, helix-loop-helix DNA-binding domain"/>
    <property type="match status" value="1"/>
</dbReference>
<comment type="caution">
    <text evidence="7">The sequence shown here is derived from an EMBL/GenBank/DDBJ whole genome shotgun (WGS) entry which is preliminary data.</text>
</comment>